<dbReference type="EMBL" id="CADCSZ010000197">
    <property type="protein sequence ID" value="CAA9269411.1"/>
    <property type="molecule type" value="Genomic_DNA"/>
</dbReference>
<sequence>MHDLLGQSTCAPLVFGNDSMIMVRHPSSRPAAARERFARLPGHAAVSA</sequence>
<evidence type="ECO:0000313" key="1">
    <source>
        <dbReference type="EMBL" id="CAA9269411.1"/>
    </source>
</evidence>
<organism evidence="1">
    <name type="scientific">uncultured Acidimicrobiales bacterium</name>
    <dbReference type="NCBI Taxonomy" id="310071"/>
    <lineage>
        <taxon>Bacteria</taxon>
        <taxon>Bacillati</taxon>
        <taxon>Actinomycetota</taxon>
        <taxon>Acidimicrobiia</taxon>
        <taxon>Acidimicrobiales</taxon>
        <taxon>environmental samples</taxon>
    </lineage>
</organism>
<protein>
    <submittedName>
        <fullName evidence="1">Uncharacterized protein</fullName>
    </submittedName>
</protein>
<name>A0A6J4J3K7_9ACTN</name>
<dbReference type="AlphaFoldDB" id="A0A6J4J3K7"/>
<reference evidence="1" key="1">
    <citation type="submission" date="2020-02" db="EMBL/GenBank/DDBJ databases">
        <authorList>
            <person name="Meier V. D."/>
        </authorList>
    </citation>
    <scope>NUCLEOTIDE SEQUENCE</scope>
    <source>
        <strain evidence="1">AVDCRST_MAG76</strain>
    </source>
</reference>
<accession>A0A6J4J3K7</accession>
<proteinExistence type="predicted"/>
<gene>
    <name evidence="1" type="ORF">AVDCRST_MAG76-3296</name>
</gene>